<feature type="domain" description="Bacterial surface antigen (D15)" evidence="3">
    <location>
        <begin position="186"/>
        <end position="569"/>
    </location>
</feature>
<dbReference type="Proteomes" id="UP000000238">
    <property type="component" value="Chromosome"/>
</dbReference>
<evidence type="ECO:0000259" key="3">
    <source>
        <dbReference type="Pfam" id="PF01103"/>
    </source>
</evidence>
<dbReference type="GO" id="GO:0019867">
    <property type="term" value="C:outer membrane"/>
    <property type="evidence" value="ECO:0007669"/>
    <property type="project" value="InterPro"/>
</dbReference>
<dbReference type="HOGENOM" id="CLU_034081_0_0_6"/>
<dbReference type="eggNOG" id="COG4775">
    <property type="taxonomic scope" value="Bacteria"/>
</dbReference>
<dbReference type="Gene3D" id="2.40.160.50">
    <property type="entry name" value="membrane protein fhac: a member of the omp85/tpsb transporter family"/>
    <property type="match status" value="1"/>
</dbReference>
<keyword evidence="5" id="KW-1185">Reference proteome</keyword>
<sequence length="576" mass="66123">MSPISLHRVFRWFFAATSGCCAAQVLAEQEAGLVCEYAEIQPGEVDFDNPREQLRQELGLTIPENALIGEVYVFNREIFDATDPEEDHWIYRTANALHIRTREETARYQLLFKSGDPYDPHMLQQSERALRDKSYLYNAWVRPFRVCGRVVDVAVVTRDLWTLLPALGFSRSGGENTTVLGLTDENFLGYGKRLAFSHKKDESRTGFTVDYQDPNLLGSRWSSQLTFSENSDGYRRAAQFVRPFYKVGANWSGGVGYNREQLTQKLYYRGDSVSEFKQRLENYNLFSGHSIGGGEFSDHRLLYGYEYAHYDFSEEAGETPPDPFPEDRTLSYPWIGYEYREDLYFQTYNFNQIQQIEDIPTGLQLYARLGWSSESFGASEDQWVLKSGISRALIAERLQFADFQFDQSGYWSPSGDRLENLILGLQTRYLRTDSKRKNSWYAALNLAYSKDLTSDLQLTLGGDNGLRGYPLRYQTGDRSFLLTLERRYYSNWHPFELFRLGGAVFVDMGRAWFPGEDNGPNNGVLHDVGIGLRLTSSRIQVTRVLHLDIAVPLDRDEGGGEEIDGVQFLIRGRQTF</sequence>
<dbReference type="KEGG" id="hch:HCH_06516"/>
<evidence type="ECO:0000256" key="1">
    <source>
        <dbReference type="ARBA" id="ARBA00004370"/>
    </source>
</evidence>
<dbReference type="EMBL" id="CP000155">
    <property type="protein sequence ID" value="ABC33156.1"/>
    <property type="molecule type" value="Genomic_DNA"/>
</dbReference>
<organism evidence="4 5">
    <name type="scientific">Hahella chejuensis (strain KCTC 2396)</name>
    <dbReference type="NCBI Taxonomy" id="349521"/>
    <lineage>
        <taxon>Bacteria</taxon>
        <taxon>Pseudomonadati</taxon>
        <taxon>Pseudomonadota</taxon>
        <taxon>Gammaproteobacteria</taxon>
        <taxon>Oceanospirillales</taxon>
        <taxon>Hahellaceae</taxon>
        <taxon>Hahella</taxon>
    </lineage>
</organism>
<accession>Q2S868</accession>
<evidence type="ECO:0000313" key="5">
    <source>
        <dbReference type="Proteomes" id="UP000000238"/>
    </source>
</evidence>
<dbReference type="OrthoDB" id="6306838at2"/>
<evidence type="ECO:0000313" key="4">
    <source>
        <dbReference type="EMBL" id="ABC33156.1"/>
    </source>
</evidence>
<dbReference type="RefSeq" id="WP_011400208.1">
    <property type="nucleotide sequence ID" value="NC_007645.1"/>
</dbReference>
<evidence type="ECO:0000256" key="2">
    <source>
        <dbReference type="ARBA" id="ARBA00023136"/>
    </source>
</evidence>
<dbReference type="Pfam" id="PF01103">
    <property type="entry name" value="Omp85"/>
    <property type="match status" value="1"/>
</dbReference>
<dbReference type="InterPro" id="IPR000184">
    <property type="entry name" value="Bac_surfAg_D15"/>
</dbReference>
<gene>
    <name evidence="4" type="ordered locus">HCH_06516</name>
</gene>
<protein>
    <recommendedName>
        <fullName evidence="3">Bacterial surface antigen (D15) domain-containing protein</fullName>
    </recommendedName>
</protein>
<name>Q2S868_HAHCH</name>
<dbReference type="STRING" id="349521.HCH_06516"/>
<keyword evidence="2" id="KW-0472">Membrane</keyword>
<dbReference type="AlphaFoldDB" id="Q2S868"/>
<proteinExistence type="predicted"/>
<comment type="subcellular location">
    <subcellularLocation>
        <location evidence="1">Membrane</location>
    </subcellularLocation>
</comment>
<reference evidence="4 5" key="1">
    <citation type="journal article" date="2005" name="Nucleic Acids Res.">
        <title>Genomic blueprint of Hahella chejuensis, a marine microbe producing an algicidal agent.</title>
        <authorList>
            <person name="Jeong H."/>
            <person name="Yim J.H."/>
            <person name="Lee C."/>
            <person name="Choi S.-H."/>
            <person name="Park Y.K."/>
            <person name="Yoon S.H."/>
            <person name="Hur C.-G."/>
            <person name="Kang H.-Y."/>
            <person name="Kim D."/>
            <person name="Lee H.H."/>
            <person name="Park K.H."/>
            <person name="Park S.-H."/>
            <person name="Park H.-S."/>
            <person name="Lee H.K."/>
            <person name="Oh T.K."/>
            <person name="Kim J.F."/>
        </authorList>
    </citation>
    <scope>NUCLEOTIDE SEQUENCE [LARGE SCALE GENOMIC DNA]</scope>
    <source>
        <strain evidence="4 5">KCTC 2396</strain>
    </source>
</reference>